<organism evidence="1 2">
    <name type="scientific">Mesorhizobium metallidurans STM 2683</name>
    <dbReference type="NCBI Taxonomy" id="1297569"/>
    <lineage>
        <taxon>Bacteria</taxon>
        <taxon>Pseudomonadati</taxon>
        <taxon>Pseudomonadota</taxon>
        <taxon>Alphaproteobacteria</taxon>
        <taxon>Hyphomicrobiales</taxon>
        <taxon>Phyllobacteriaceae</taxon>
        <taxon>Mesorhizobium</taxon>
    </lineage>
</organism>
<dbReference type="AlphaFoldDB" id="M5EWR0"/>
<dbReference type="STRING" id="1297569.MESS2_p190002"/>
<accession>M5EWR0</accession>
<sequence length="210" mass="22898">MRQGNLELPRYTGVFPLLGKLGRIPQVRPIPRPIGGYAHGAGTRLGQDDLRMFHALLGRVVVRDAIALVGQLLTGTISHRGDGAAADRSRNWLHAQMVDRQATSSDAVLALPASLQASGALSYAVTRKCALLNSIASLFRRSVRRLRQGRRNELKAGLCCKTDEFTRETAKQLEIAFGNDSLGCNRKGDAAWRARRSNKGWLSLMLSAPA</sequence>
<name>M5EWR0_9HYPH</name>
<proteinExistence type="predicted"/>
<gene>
    <name evidence="1" type="ORF">MESS2_p190002</name>
</gene>
<evidence type="ECO:0000313" key="1">
    <source>
        <dbReference type="EMBL" id="CCV09494.1"/>
    </source>
</evidence>
<dbReference type="Proteomes" id="UP000012062">
    <property type="component" value="Unassembled WGS sequence"/>
</dbReference>
<dbReference type="EMBL" id="CAUM01000182">
    <property type="protein sequence ID" value="CCV09494.1"/>
    <property type="molecule type" value="Genomic_DNA"/>
</dbReference>
<reference evidence="1 2" key="1">
    <citation type="submission" date="2013-02" db="EMBL/GenBank/DDBJ databases">
        <authorList>
            <person name="Genoscope - CEA"/>
        </authorList>
    </citation>
    <scope>NUCLEOTIDE SEQUENCE [LARGE SCALE GENOMIC DNA]</scope>
    <source>
        <strain evidence="1 2">STM 2683</strain>
    </source>
</reference>
<evidence type="ECO:0000313" key="2">
    <source>
        <dbReference type="Proteomes" id="UP000012062"/>
    </source>
</evidence>
<comment type="caution">
    <text evidence="1">The sequence shown here is derived from an EMBL/GenBank/DDBJ whole genome shotgun (WGS) entry which is preliminary data.</text>
</comment>
<protein>
    <submittedName>
        <fullName evidence="1">Uncharacterized protein</fullName>
    </submittedName>
</protein>
<keyword evidence="2" id="KW-1185">Reference proteome</keyword>